<reference evidence="3 4" key="1">
    <citation type="submission" date="2023-01" db="EMBL/GenBank/DDBJ databases">
        <authorList>
            <person name="Yoon J.-W."/>
        </authorList>
    </citation>
    <scope>NUCLEOTIDE SEQUENCE [LARGE SCALE GENOMIC DNA]</scope>
    <source>
        <strain evidence="3 4">KMU-50</strain>
    </source>
</reference>
<dbReference type="Pfam" id="PF01471">
    <property type="entry name" value="PG_binding_1"/>
    <property type="match status" value="1"/>
</dbReference>
<dbReference type="Gene3D" id="1.10.530.10">
    <property type="match status" value="1"/>
</dbReference>
<dbReference type="Proteomes" id="UP001528040">
    <property type="component" value="Unassembled WGS sequence"/>
</dbReference>
<feature type="domain" description="Peptidoglycan binding-like" evidence="1">
    <location>
        <begin position="323"/>
        <end position="377"/>
    </location>
</feature>
<dbReference type="InterPro" id="IPR031304">
    <property type="entry name" value="SLT_2"/>
</dbReference>
<dbReference type="SUPFAM" id="SSF47090">
    <property type="entry name" value="PGBD-like"/>
    <property type="match status" value="1"/>
</dbReference>
<dbReference type="InterPro" id="IPR011970">
    <property type="entry name" value="MltB_2"/>
</dbReference>
<accession>A0ABT4W1B2</accession>
<dbReference type="Pfam" id="PF13406">
    <property type="entry name" value="SLT_2"/>
    <property type="match status" value="1"/>
</dbReference>
<comment type="caution">
    <text evidence="3">The sequence shown here is derived from an EMBL/GenBank/DDBJ whole genome shotgun (WGS) entry which is preliminary data.</text>
</comment>
<evidence type="ECO:0000313" key="3">
    <source>
        <dbReference type="EMBL" id="MDA5094251.1"/>
    </source>
</evidence>
<dbReference type="EMBL" id="JAQIIO010000004">
    <property type="protein sequence ID" value="MDA5094251.1"/>
    <property type="molecule type" value="Genomic_DNA"/>
</dbReference>
<dbReference type="InterPro" id="IPR043426">
    <property type="entry name" value="MltB-like"/>
</dbReference>
<organism evidence="3 4">
    <name type="scientific">Aliiroseovarius salicola</name>
    <dbReference type="NCBI Taxonomy" id="3009082"/>
    <lineage>
        <taxon>Bacteria</taxon>
        <taxon>Pseudomonadati</taxon>
        <taxon>Pseudomonadota</taxon>
        <taxon>Alphaproteobacteria</taxon>
        <taxon>Rhodobacterales</taxon>
        <taxon>Paracoccaceae</taxon>
        <taxon>Aliiroseovarius</taxon>
    </lineage>
</organism>
<dbReference type="InterPro" id="IPR002477">
    <property type="entry name" value="Peptidoglycan-bd-like"/>
</dbReference>
<keyword evidence="4" id="KW-1185">Reference proteome</keyword>
<dbReference type="PROSITE" id="PS51257">
    <property type="entry name" value="PROKAR_LIPOPROTEIN"/>
    <property type="match status" value="1"/>
</dbReference>
<dbReference type="PANTHER" id="PTHR30163:SF8">
    <property type="entry name" value="LYTIC MUREIN TRANSGLYCOSYLASE"/>
    <property type="match status" value="1"/>
</dbReference>
<dbReference type="SUPFAM" id="SSF53955">
    <property type="entry name" value="Lysozyme-like"/>
    <property type="match status" value="1"/>
</dbReference>
<dbReference type="InterPro" id="IPR023346">
    <property type="entry name" value="Lysozyme-like_dom_sf"/>
</dbReference>
<dbReference type="RefSeq" id="WP_271053958.1">
    <property type="nucleotide sequence ID" value="NZ_JAQIIO010000004.1"/>
</dbReference>
<evidence type="ECO:0000259" key="1">
    <source>
        <dbReference type="Pfam" id="PF01471"/>
    </source>
</evidence>
<sequence length="377" mass="41052">MMDRRQFSMMTGAAILAGCNSAGQNVPQSHPPVTRSDSRRFLPQKNAGLDAWVNRAFARARANGISDRTLRRAKPHIGFLPEVVNIDRNQTEFKRSFEDYLAIATSENRVATGRAMLRRHAGLLSKIEATYGVEKEVVIAVWGLESRYGARKGDVPTLSALATLAHDGRRARLFERQFQAALRILENGDITPARMMGSWAGAMGHTQFMPTSYLSFAVDFDHDGRRDIWRETPTDALASAAAYLARNGWRKGARWGQESASGAIAPAGSSGPRFNKGANYRVLGSYNNAQKYIIGVGILSDLIAGRPGLRHEFGPDVNGMRLKDRIALQKGLARAGYDVGEPDGVIGPKTLAAISAYEQAQGLTVSGQPSLALLSRL</sequence>
<feature type="domain" description="Transglycosylase SLT" evidence="2">
    <location>
        <begin position="50"/>
        <end position="258"/>
    </location>
</feature>
<dbReference type="PANTHER" id="PTHR30163">
    <property type="entry name" value="MEMBRANE-BOUND LYTIC MUREIN TRANSGLYCOSYLASE B"/>
    <property type="match status" value="1"/>
</dbReference>
<evidence type="ECO:0000313" key="4">
    <source>
        <dbReference type="Proteomes" id="UP001528040"/>
    </source>
</evidence>
<dbReference type="InterPro" id="IPR036366">
    <property type="entry name" value="PGBDSf"/>
</dbReference>
<name>A0ABT4W1B2_9RHOB</name>
<dbReference type="Gene3D" id="1.10.101.10">
    <property type="entry name" value="PGBD-like superfamily/PGBD"/>
    <property type="match status" value="1"/>
</dbReference>
<proteinExistence type="predicted"/>
<evidence type="ECO:0000259" key="2">
    <source>
        <dbReference type="Pfam" id="PF13406"/>
    </source>
</evidence>
<dbReference type="InterPro" id="IPR036365">
    <property type="entry name" value="PGBD-like_sf"/>
</dbReference>
<gene>
    <name evidence="3" type="ORF">O2N63_09135</name>
</gene>
<dbReference type="Gene3D" id="1.10.8.350">
    <property type="entry name" value="Bacterial muramidase"/>
    <property type="match status" value="1"/>
</dbReference>
<dbReference type="NCBIfam" id="TIGR02283">
    <property type="entry name" value="MltB_2"/>
    <property type="match status" value="1"/>
</dbReference>
<protein>
    <submittedName>
        <fullName evidence="3">Lytic murein transglycosylase</fullName>
    </submittedName>
</protein>